<feature type="non-terminal residue" evidence="1">
    <location>
        <position position="118"/>
    </location>
</feature>
<dbReference type="PANTHER" id="PTHR33544:SF5">
    <property type="entry name" value="DUF4005 DOMAIN-CONTAINING PROTEIN"/>
    <property type="match status" value="1"/>
</dbReference>
<reference evidence="1 2" key="1">
    <citation type="journal article" date="2021" name="Nat. Plants">
        <title>The Taxus genome provides insights into paclitaxel biosynthesis.</title>
        <authorList>
            <person name="Xiong X."/>
            <person name="Gou J."/>
            <person name="Liao Q."/>
            <person name="Li Y."/>
            <person name="Zhou Q."/>
            <person name="Bi G."/>
            <person name="Li C."/>
            <person name="Du R."/>
            <person name="Wang X."/>
            <person name="Sun T."/>
            <person name="Guo L."/>
            <person name="Liang H."/>
            <person name="Lu P."/>
            <person name="Wu Y."/>
            <person name="Zhang Z."/>
            <person name="Ro D.K."/>
            <person name="Shang Y."/>
            <person name="Huang S."/>
            <person name="Yan J."/>
        </authorList>
    </citation>
    <scope>NUCLEOTIDE SEQUENCE [LARGE SCALE GENOMIC DNA]</scope>
    <source>
        <strain evidence="1">Ta-2019</strain>
    </source>
</reference>
<dbReference type="PANTHER" id="PTHR33544">
    <property type="entry name" value="DUF4005 DOMAIN-CONTAINING PROTEIN-RELATED"/>
    <property type="match status" value="1"/>
</dbReference>
<evidence type="ECO:0000313" key="2">
    <source>
        <dbReference type="Proteomes" id="UP000824469"/>
    </source>
</evidence>
<dbReference type="InterPro" id="IPR040344">
    <property type="entry name" value="At3g17950-like"/>
</dbReference>
<dbReference type="EMBL" id="JAHRHJ020000006">
    <property type="protein sequence ID" value="KAH9312289.1"/>
    <property type="molecule type" value="Genomic_DNA"/>
</dbReference>
<comment type="caution">
    <text evidence="1">The sequence shown here is derived from an EMBL/GenBank/DDBJ whole genome shotgun (WGS) entry which is preliminary data.</text>
</comment>
<feature type="non-terminal residue" evidence="1">
    <location>
        <position position="1"/>
    </location>
</feature>
<keyword evidence="2" id="KW-1185">Reference proteome</keyword>
<name>A0AA38L1S6_TAXCH</name>
<dbReference type="AlphaFoldDB" id="A0AA38L1S6"/>
<gene>
    <name evidence="1" type="ORF">KI387_027324</name>
</gene>
<sequence>YVHMDPEAESPISINRHGGVAPLAGWPFGLETMHLRGYIMRGTELDPLGLATSSFSSISMSSSDFDTESSMSFFADKSVTLGSLIGLKSDRSTRHGSNIVHPVDHMGTVARRPGGLPK</sequence>
<evidence type="ECO:0000313" key="1">
    <source>
        <dbReference type="EMBL" id="KAH9312289.1"/>
    </source>
</evidence>
<accession>A0AA38L1S6</accession>
<organism evidence="1 2">
    <name type="scientific">Taxus chinensis</name>
    <name type="common">Chinese yew</name>
    <name type="synonym">Taxus wallichiana var. chinensis</name>
    <dbReference type="NCBI Taxonomy" id="29808"/>
    <lineage>
        <taxon>Eukaryota</taxon>
        <taxon>Viridiplantae</taxon>
        <taxon>Streptophyta</taxon>
        <taxon>Embryophyta</taxon>
        <taxon>Tracheophyta</taxon>
        <taxon>Spermatophyta</taxon>
        <taxon>Pinopsida</taxon>
        <taxon>Pinidae</taxon>
        <taxon>Conifers II</taxon>
        <taxon>Cupressales</taxon>
        <taxon>Taxaceae</taxon>
        <taxon>Taxus</taxon>
    </lineage>
</organism>
<dbReference type="Proteomes" id="UP000824469">
    <property type="component" value="Unassembled WGS sequence"/>
</dbReference>
<proteinExistence type="predicted"/>
<protein>
    <submittedName>
        <fullName evidence="1">Uncharacterized protein</fullName>
    </submittedName>
</protein>